<accession>A0ABR2BKR6</accession>
<reference evidence="2 3" key="1">
    <citation type="journal article" date="2024" name="G3 (Bethesda)">
        <title>Genome assembly of Hibiscus sabdariffa L. provides insights into metabolisms of medicinal natural products.</title>
        <authorList>
            <person name="Kim T."/>
        </authorList>
    </citation>
    <scope>NUCLEOTIDE SEQUENCE [LARGE SCALE GENOMIC DNA]</scope>
    <source>
        <strain evidence="2">TK-2024</strain>
        <tissue evidence="2">Old leaves</tissue>
    </source>
</reference>
<evidence type="ECO:0000313" key="2">
    <source>
        <dbReference type="EMBL" id="KAK8507753.1"/>
    </source>
</evidence>
<sequence length="206" mass="23797">MIPLSLVKQLINRSEASWNIPLHLLFSEQKNNGEYIVKLGYHRLMANKRQIHGASSSRQDERNEESWSHIWNLKTLPKIQNFIWKACHNVVPSNENLIHRHHSRTSSCLRCGEPNESLEHILFFYPLSHAIWRASTFHYSSPLNLRNFNINIFSIDQSQIFRGIRLVGHHHGEIVDGINAQVHSSSAFVAKCLALRLGSSLIRQHN</sequence>
<dbReference type="Proteomes" id="UP001472677">
    <property type="component" value="Unassembled WGS sequence"/>
</dbReference>
<keyword evidence="3" id="KW-1185">Reference proteome</keyword>
<dbReference type="EMBL" id="JBBPBM010000105">
    <property type="protein sequence ID" value="KAK8507753.1"/>
    <property type="molecule type" value="Genomic_DNA"/>
</dbReference>
<gene>
    <name evidence="2" type="ORF">V6N12_074319</name>
</gene>
<comment type="caution">
    <text evidence="2">The sequence shown here is derived from an EMBL/GenBank/DDBJ whole genome shotgun (WGS) entry which is preliminary data.</text>
</comment>
<dbReference type="Pfam" id="PF13966">
    <property type="entry name" value="zf-RVT"/>
    <property type="match status" value="1"/>
</dbReference>
<organism evidence="2 3">
    <name type="scientific">Hibiscus sabdariffa</name>
    <name type="common">roselle</name>
    <dbReference type="NCBI Taxonomy" id="183260"/>
    <lineage>
        <taxon>Eukaryota</taxon>
        <taxon>Viridiplantae</taxon>
        <taxon>Streptophyta</taxon>
        <taxon>Embryophyta</taxon>
        <taxon>Tracheophyta</taxon>
        <taxon>Spermatophyta</taxon>
        <taxon>Magnoliopsida</taxon>
        <taxon>eudicotyledons</taxon>
        <taxon>Gunneridae</taxon>
        <taxon>Pentapetalae</taxon>
        <taxon>rosids</taxon>
        <taxon>malvids</taxon>
        <taxon>Malvales</taxon>
        <taxon>Malvaceae</taxon>
        <taxon>Malvoideae</taxon>
        <taxon>Hibiscus</taxon>
    </lineage>
</organism>
<protein>
    <recommendedName>
        <fullName evidence="1">Reverse transcriptase zinc-binding domain-containing protein</fullName>
    </recommendedName>
</protein>
<proteinExistence type="predicted"/>
<evidence type="ECO:0000313" key="3">
    <source>
        <dbReference type="Proteomes" id="UP001472677"/>
    </source>
</evidence>
<name>A0ABR2BKR6_9ROSI</name>
<evidence type="ECO:0000259" key="1">
    <source>
        <dbReference type="Pfam" id="PF13966"/>
    </source>
</evidence>
<feature type="domain" description="Reverse transcriptase zinc-binding" evidence="1">
    <location>
        <begin position="58"/>
        <end position="132"/>
    </location>
</feature>
<dbReference type="InterPro" id="IPR026960">
    <property type="entry name" value="RVT-Znf"/>
</dbReference>